<keyword evidence="2" id="KW-0472">Membrane</keyword>
<dbReference type="Proteomes" id="UP001290462">
    <property type="component" value="Unassembled WGS sequence"/>
</dbReference>
<dbReference type="GeneID" id="83604706"/>
<evidence type="ECO:0000313" key="4">
    <source>
        <dbReference type="Proteomes" id="UP001290462"/>
    </source>
</evidence>
<reference evidence="3" key="1">
    <citation type="submission" date="2023-08" db="EMBL/GenBank/DDBJ databases">
        <title>Genomic characterization of piscicolin 126 produced by Carnobacterium maltaromaticum CM22 strain isolated from salmon (Salmo salar).</title>
        <authorList>
            <person name="Gonzalez-Gragera E."/>
            <person name="Garcia-Lopez J.D."/>
            <person name="Teso-Perez C."/>
            <person name="Gimenez-Hernandez I."/>
            <person name="Peralta-Sanchez J.M."/>
            <person name="Valdivia E."/>
            <person name="Montalban-Lopez M."/>
            <person name="Martin-Platero A.M."/>
            <person name="Banos A."/>
            <person name="Martinez-Bueno M."/>
        </authorList>
    </citation>
    <scope>NUCLEOTIDE SEQUENCE</scope>
    <source>
        <strain evidence="3">CM22</strain>
    </source>
</reference>
<dbReference type="RefSeq" id="WP_057001676.1">
    <property type="nucleotide sequence ID" value="NZ_CBCPHU010000008.1"/>
</dbReference>
<keyword evidence="2" id="KW-1133">Transmembrane helix</keyword>
<evidence type="ECO:0000256" key="2">
    <source>
        <dbReference type="SAM" id="Phobius"/>
    </source>
</evidence>
<protein>
    <submittedName>
        <fullName evidence="3">S-layer protein</fullName>
    </submittedName>
</protein>
<organism evidence="3 4">
    <name type="scientific">Carnobacterium maltaromaticum</name>
    <name type="common">Carnobacterium piscicola</name>
    <dbReference type="NCBI Taxonomy" id="2751"/>
    <lineage>
        <taxon>Bacteria</taxon>
        <taxon>Bacillati</taxon>
        <taxon>Bacillota</taxon>
        <taxon>Bacilli</taxon>
        <taxon>Lactobacillales</taxon>
        <taxon>Carnobacteriaceae</taxon>
        <taxon>Carnobacterium</taxon>
    </lineage>
</organism>
<dbReference type="AlphaFoldDB" id="A0AAW9K6R9"/>
<gene>
    <name evidence="3" type="ORF">RAK27_12210</name>
</gene>
<evidence type="ECO:0000256" key="1">
    <source>
        <dbReference type="SAM" id="MobiDB-lite"/>
    </source>
</evidence>
<evidence type="ECO:0000313" key="3">
    <source>
        <dbReference type="EMBL" id="MDZ5759417.1"/>
    </source>
</evidence>
<feature type="transmembrane region" description="Helical" evidence="2">
    <location>
        <begin position="65"/>
        <end position="85"/>
    </location>
</feature>
<keyword evidence="2" id="KW-0812">Transmembrane</keyword>
<proteinExistence type="predicted"/>
<sequence length="276" mass="31731">MEKILISTLLIFSLSLFVLSLYLHIQLKKKIKRLMTKKPNTRQRKAQLRWNQNQKMLKKRLAKRLVFVICFGLVSLMVGLTLPFYSENRFKASSENTFKTEVNADQNHLILDTPEQSIEKDEVPEKTGTQENPQPFSQPVRVAANFLDLNTMTFFPAELEVTVLNSIRGEEAWRLLVGENQFNPMAPAGKEYILNRLKCKIVAPENPTAIAKFSEFDFNYYSKEGNPYERVTVITPDRLGSELEVNVEKEGYLYALIDSGDVPVINYQNNLFLATE</sequence>
<accession>A0AAW9K6R9</accession>
<feature type="region of interest" description="Disordered" evidence="1">
    <location>
        <begin position="115"/>
        <end position="135"/>
    </location>
</feature>
<feature type="transmembrane region" description="Helical" evidence="2">
    <location>
        <begin position="6"/>
        <end position="25"/>
    </location>
</feature>
<comment type="caution">
    <text evidence="3">The sequence shown here is derived from an EMBL/GenBank/DDBJ whole genome shotgun (WGS) entry which is preliminary data.</text>
</comment>
<dbReference type="EMBL" id="JAVBVO010000003">
    <property type="protein sequence ID" value="MDZ5759417.1"/>
    <property type="molecule type" value="Genomic_DNA"/>
</dbReference>
<name>A0AAW9K6R9_CARML</name>